<dbReference type="Proteomes" id="UP001152797">
    <property type="component" value="Unassembled WGS sequence"/>
</dbReference>
<dbReference type="GO" id="GO:0003676">
    <property type="term" value="F:nucleic acid binding"/>
    <property type="evidence" value="ECO:0007669"/>
    <property type="project" value="InterPro"/>
</dbReference>
<feature type="domain" description="RNase H type-1" evidence="2">
    <location>
        <begin position="1499"/>
        <end position="1674"/>
    </location>
</feature>
<protein>
    <recommendedName>
        <fullName evidence="2">RNase H type-1 domain-containing protein</fullName>
    </recommendedName>
</protein>
<feature type="compositionally biased region" description="Low complexity" evidence="1">
    <location>
        <begin position="2051"/>
        <end position="2060"/>
    </location>
</feature>
<feature type="compositionally biased region" description="Basic and acidic residues" evidence="1">
    <location>
        <begin position="508"/>
        <end position="518"/>
    </location>
</feature>
<feature type="region of interest" description="Disordered" evidence="1">
    <location>
        <begin position="28"/>
        <end position="95"/>
    </location>
</feature>
<keyword evidence="5" id="KW-1185">Reference proteome</keyword>
<accession>A0A9P1GRE0</accession>
<dbReference type="SUPFAM" id="SSF56219">
    <property type="entry name" value="DNase I-like"/>
    <property type="match status" value="1"/>
</dbReference>
<organism evidence="3">
    <name type="scientific">Cladocopium goreaui</name>
    <dbReference type="NCBI Taxonomy" id="2562237"/>
    <lineage>
        <taxon>Eukaryota</taxon>
        <taxon>Sar</taxon>
        <taxon>Alveolata</taxon>
        <taxon>Dinophyceae</taxon>
        <taxon>Suessiales</taxon>
        <taxon>Symbiodiniaceae</taxon>
        <taxon>Cladocopium</taxon>
    </lineage>
</organism>
<feature type="region of interest" description="Disordered" evidence="1">
    <location>
        <begin position="2045"/>
        <end position="2066"/>
    </location>
</feature>
<dbReference type="PROSITE" id="PS50879">
    <property type="entry name" value="RNASE_H_1"/>
    <property type="match status" value="1"/>
</dbReference>
<reference evidence="4" key="2">
    <citation type="submission" date="2024-04" db="EMBL/GenBank/DDBJ databases">
        <authorList>
            <person name="Chen Y."/>
            <person name="Shah S."/>
            <person name="Dougan E. K."/>
            <person name="Thang M."/>
            <person name="Chan C."/>
        </authorList>
    </citation>
    <scope>NUCLEOTIDE SEQUENCE [LARGE SCALE GENOMIC DNA]</scope>
</reference>
<dbReference type="SUPFAM" id="SSF53098">
    <property type="entry name" value="Ribonuclease H-like"/>
    <property type="match status" value="1"/>
</dbReference>
<dbReference type="InterPro" id="IPR036691">
    <property type="entry name" value="Endo/exonu/phosph_ase_sf"/>
</dbReference>
<dbReference type="InterPro" id="IPR002156">
    <property type="entry name" value="RNaseH_domain"/>
</dbReference>
<proteinExistence type="predicted"/>
<feature type="compositionally biased region" description="Low complexity" evidence="1">
    <location>
        <begin position="30"/>
        <end position="63"/>
    </location>
</feature>
<evidence type="ECO:0000313" key="3">
    <source>
        <dbReference type="EMBL" id="CAI4019498.1"/>
    </source>
</evidence>
<comment type="caution">
    <text evidence="3">The sequence shown here is derived from an EMBL/GenBank/DDBJ whole genome shotgun (WGS) entry which is preliminary data.</text>
</comment>
<reference evidence="3" key="1">
    <citation type="submission" date="2022-10" db="EMBL/GenBank/DDBJ databases">
        <authorList>
            <person name="Chen Y."/>
            <person name="Dougan E. K."/>
            <person name="Chan C."/>
            <person name="Rhodes N."/>
            <person name="Thang M."/>
        </authorList>
    </citation>
    <scope>NUCLEOTIDE SEQUENCE</scope>
</reference>
<dbReference type="PANTHER" id="PTHR47027:SF20">
    <property type="entry name" value="REVERSE TRANSCRIPTASE-LIKE PROTEIN WITH RNA-DIRECTED DNA POLYMERASE DOMAIN"/>
    <property type="match status" value="1"/>
</dbReference>
<dbReference type="GO" id="GO:0004523">
    <property type="term" value="F:RNA-DNA hybrid ribonuclease activity"/>
    <property type="evidence" value="ECO:0007669"/>
    <property type="project" value="InterPro"/>
</dbReference>
<evidence type="ECO:0000256" key="1">
    <source>
        <dbReference type="SAM" id="MobiDB-lite"/>
    </source>
</evidence>
<name>A0A9P1GRE0_9DINO</name>
<dbReference type="EMBL" id="CAMXCT020006755">
    <property type="protein sequence ID" value="CAL1172873.1"/>
    <property type="molecule type" value="Genomic_DNA"/>
</dbReference>
<dbReference type="Gene3D" id="3.30.420.10">
    <property type="entry name" value="Ribonuclease H-like superfamily/Ribonuclease H"/>
    <property type="match status" value="1"/>
</dbReference>
<feature type="compositionally biased region" description="Low complexity" evidence="1">
    <location>
        <begin position="79"/>
        <end position="95"/>
    </location>
</feature>
<dbReference type="Gene3D" id="3.60.10.10">
    <property type="entry name" value="Endonuclease/exonuclease/phosphatase"/>
    <property type="match status" value="1"/>
</dbReference>
<gene>
    <name evidence="3" type="ORF">C1SCF055_LOCUS43993</name>
</gene>
<evidence type="ECO:0000313" key="4">
    <source>
        <dbReference type="EMBL" id="CAL1172873.1"/>
    </source>
</evidence>
<dbReference type="EMBL" id="CAMXCT010006755">
    <property type="protein sequence ID" value="CAI4019498.1"/>
    <property type="molecule type" value="Genomic_DNA"/>
</dbReference>
<feature type="compositionally biased region" description="Polar residues" evidence="1">
    <location>
        <begin position="527"/>
        <end position="537"/>
    </location>
</feature>
<dbReference type="EMBL" id="CAMXCT030006755">
    <property type="protein sequence ID" value="CAL4806810.1"/>
    <property type="molecule type" value="Genomic_DNA"/>
</dbReference>
<evidence type="ECO:0000313" key="5">
    <source>
        <dbReference type="Proteomes" id="UP001152797"/>
    </source>
</evidence>
<feature type="region of interest" description="Disordered" evidence="1">
    <location>
        <begin position="346"/>
        <end position="380"/>
    </location>
</feature>
<dbReference type="InterPro" id="IPR012337">
    <property type="entry name" value="RNaseH-like_sf"/>
</dbReference>
<feature type="region of interest" description="Disordered" evidence="1">
    <location>
        <begin position="733"/>
        <end position="783"/>
    </location>
</feature>
<sequence>MYCSVCQQPWQNVIDQSYVHGSKQTVQADQGQYQQSPWQQHQQQDWQAHWQSTSSRGRTPSPRQRQRPKSVKGNKTPKQNQPQQMQAPPMMMPAVPMGQIAPMPVMFPQQAMQYPMQGTMPPLPPPDAAWQPPANPNLAKMPAPVPAALHPMAMPFTPTMPAPPMPKMPATPMTSSSDTDAEVRGLMTMMRGRQSELPEDMQKKVQKVLTKFGQQSSTDLHAAVTALDTARQNYDEAVTARNQHHNMWKKFLSDAVQLWQTYAQQFMEQEKKLQEQVRTSKDALLSAKKDLENSKLAKIGTGDVQNITSDEETEDPDSTSAAQAATKITETMEGLASSLQSLHQEAEAMVAEEAHAAKRPRTTPKAEDAAMEDPKHGSHFGKERNFLNEWAAIEEARCLAFDIGTYNGIVIEEFNSRKRLKSPTSSVSPARGLGFAPDVDVLIGLEDELVMYKTVVPEISLCKGLMPWRTGLQRGGSFSHQPPNDVDFEWTRQNPLPMKCPASSTSDRTGHIDQDRPSGDMSLPHASGTQRPTETPSWQQELLTLLEQEGQIDLDEDDFVVYASSFFIDHLRLQFHNEPRVLRFDADYQDWDSTTRFIWEDLADPNLPLEIVIVKPDPPRFPFPGTSATVIVHQNLRPERAACLITTVRIQDPETIFQHTAHSVERLLMPARALQLAGVEQLCQQREAQGFGPCTLHIGHQVLPMDQDIDIHHGLGLHIRIPSTLSQEEAEQNLVRRLQQQRRNREGDHWDPAPGDDEPEAGHPPRSRPRHAAPDNEPPEDAISLMGRRPVRLPWNDYDQIVVQAAIALSLEKTAVLRVQAVLQRPIDYVQACYLWRNNILIEEHAATPMHIADGDYIKVFVGELAEQDTCLSDIDLEQNDTDSARSISEEEETHSLFQRNAVQMQRACQTVLRQFEPWTLRTAPEHIVAGSFSRALRPPQTPELRIQIQSGFHRGDGQRLLNTFEQESFVECTEEGPVAYIDTWYVHHQRQPHCRRARPFRLQGDVATWKDEILELWSDTIDPDLATTVHVVRPTPPCAMTECVMAHLILEQSERPQFTVGLITVYVSDGRRDSTEHAAYSLPDMMTAQMVLRFADMQLTCQTRLCSVSIGGIPFAHHDWEEVPRATGLTISIRPAFQFTEESDHMDLMQRSRTRWRRSPMPQDGVDLSSAPARCEQRPFVFNPAAPVFDPGAPNPQTMSEDIQELHQHWLRHIWRDLVDPTAELTFQVVTPTPVNTDAETAAHVILIQRPHAVFATILTTVIDRSQPPGSVIMSDEAETVEDTEIIFIHWPPQYQRSVPLPAFIEAPRCGTDQQILQELRCWGYEGQVIRCGQHDAVYFCPKDASPEIVHIYCNQEVKEKDGIHVVSGAPAQDDLVHMKFLYAKGFHKAVIVQRDTVLPSVTILYFRNVEPQHEDNARPKREPTPWPQPQPLQYNITKPYIKGSESARQSDYVLAFDREELHAFFNAPPIALVTDITPYDVPDFICEAIARCKPLDRHDRLVIYTDGSSQSRRRHCSPIWTDLHDVSDSWCFAVFAEQYADDGPGHSPHLEFIGLTCQQILYEPDRPHHAGTDHTGSDAAETEALLWSALWRLAQNHRLPTVFVSDSQLVGGQAIGKTGTKMLTKPFCHLRAAFQALEAMLPGEQLKVVHTRSHAGEPYNELVDHFAKREAKQSLYLPRQSVNLRTFDRILSILWMILSQDGDVPKQCAEGLAITPPQLPSEQPMPSASLTIMTGAEHHKIHIALSFATANVRTFYKGDEGVPGKLHYVRAQFKHLHLHFLGLQETRTSRCSSTADGVYRLASGDHQGQQGVELWINMEQPYGWRNGKALYFKVSHFVVTYTDPRFIVVHVRNEQLDFWIAVVYAPQSGIALTERTEWWARFTEQLKAETEGHDLVLMIDANAATGATDGEHVFIQDDKVNKRHGRAPPPILGIALTMSHCLLPGSPRAPYQERYLNLILDTLEIIQQLESKFNGDNSPPQHIDRDDEAYNLIAKPLRVNHYICTSQTMSPSIGRLILRIRYIIAMHIYIRFYANIAPSKGIDQRSSLSQRRSGNSERSNSEKEDKYDIFDVSNFEKFWRTHLQPGGRSRESNLRIASTFLQQLKPIIGPTNLRHKRETPLPIVKDDDGNPCRTHQELVDRWVNFFGAMEGGTRMDADQLRAQWLYNLGTFIPDKLCLQPEDLPTLVDTLHGLHGLLREPAATACAGLQPHLQTALRALHTDTHFWMSGQCDYVRTAIGTRPGDPFADVVFGYMFARILKDVEEQMRSFDLLETYDGPNTLGLFSTEPADTASQQYLGPTWMDDLCITLSASTAEDIERQAGQACGILLDTCRRHGVSPNLSKGKSEILFAFRGPGSRAHRRKYFGPSQSGRMTIVTEQGVQEISVVGQYQHLGGLVHHSGETRHEMRRRAAQGHAAFSQHRRAIYQNHQLNQRKRSELFQTLVASKVLFGMESWTLIDKVNKHYFHSAYMRLYRRLLKTPPAASFSDEEILTQIGLPSPTTLLRISRLRYLALLYKCEHVTPWAVFRTDTEWLTLIQDDLQWLWHLIQSTTQLPDPATHFGAWENVLRYHRTYWKRLLQRASQLELLHCEDQVLLLKLHRDAFRILEHKGPFAHRPQIFVRAPDQADEVFGCMYCCKRFRSHGGEGKGSAANERLHNLHDGLLPILQAQGPRDDRRQPRAEENYDLQLFEDLATLCFEHQDHPDRDLQAALTAKIQERPIGWTATRRTLQHFVDSLTCTDADLAQLDFDEWKRMLTMLGDFRAWSFLREDHQQDPTEHDLSLDQYEDWCTELRAFETPRAQDSQVPRIRFQERVVVHAYSGRLLAFSLICMMLLEQVDGSGVLEHPSEPADPLSPSIWKLPLMILLLQLPGFDKVVFTQGLLGADSAKSTTLLTLNLPTLPKHIRAHAISAEVPKTRSIGLDQSGHFRTAVLKEYPPALCSAIAASFADFLGTAKLGKEIKAGAISMDRVLFKAPLNLPCSTG</sequence>
<feature type="region of interest" description="Disordered" evidence="1">
    <location>
        <begin position="302"/>
        <end position="323"/>
    </location>
</feature>
<feature type="compositionally biased region" description="Basic and acidic residues" evidence="1">
    <location>
        <begin position="364"/>
        <end position="380"/>
    </location>
</feature>
<evidence type="ECO:0000259" key="2">
    <source>
        <dbReference type="PROSITE" id="PS50879"/>
    </source>
</evidence>
<feature type="region of interest" description="Disordered" evidence="1">
    <location>
        <begin position="497"/>
        <end position="537"/>
    </location>
</feature>
<dbReference type="InterPro" id="IPR036397">
    <property type="entry name" value="RNaseH_sf"/>
</dbReference>
<dbReference type="PANTHER" id="PTHR47027">
    <property type="entry name" value="REVERSE TRANSCRIPTASE DOMAIN-CONTAINING PROTEIN"/>
    <property type="match status" value="1"/>
</dbReference>